<organism evidence="2 3">
    <name type="scientific">Schaalia hyovaginalis</name>
    <dbReference type="NCBI Taxonomy" id="29316"/>
    <lineage>
        <taxon>Bacteria</taxon>
        <taxon>Bacillati</taxon>
        <taxon>Actinomycetota</taxon>
        <taxon>Actinomycetes</taxon>
        <taxon>Actinomycetales</taxon>
        <taxon>Actinomycetaceae</taxon>
        <taxon>Schaalia</taxon>
    </lineage>
</organism>
<protein>
    <submittedName>
        <fullName evidence="2">Metal-dependent HD superfamily phosphohydrolase</fullName>
    </submittedName>
</protein>
<evidence type="ECO:0000256" key="1">
    <source>
        <dbReference type="SAM" id="MobiDB-lite"/>
    </source>
</evidence>
<dbReference type="SUPFAM" id="SSF109604">
    <property type="entry name" value="HD-domain/PDEase-like"/>
    <property type="match status" value="1"/>
</dbReference>
<feature type="region of interest" description="Disordered" evidence="1">
    <location>
        <begin position="278"/>
        <end position="302"/>
    </location>
</feature>
<dbReference type="InterPro" id="IPR009218">
    <property type="entry name" value="HD_phosphohydro"/>
</dbReference>
<keyword evidence="3" id="KW-1185">Reference proteome</keyword>
<sequence length="321" mass="34811">MGADAPQWLYTSFADAMEEIGATASRAELDLEARDLIARWSASDRRLHTVRHLINILAHLDELAATAHDPDVLRVAAWYHGAILNRWLSVRPRNADPVAGESECIDVARSNLGRLGVSTDVIDRVVELLLFLARHRAPRADVDAQVLVDADLASLAVPPQEYKKLRENLRAELAELSDVEYFRARSAVVKRLLAFDPIYQSPLGESWESAARSNLEAELAKIESALCACGAPVGDDADAPADAGETAEEVTSTGTIIIKRRQLKKNLCQDARPDEFSSTGVLPVIAPPEPEQAPDADGLEDSASSLENAIEALDLPSTPAQ</sequence>
<dbReference type="PANTHER" id="PTHR21174:SF0">
    <property type="entry name" value="HD PHOSPHOHYDROLASE FAMILY PROTEIN-RELATED"/>
    <property type="match status" value="1"/>
</dbReference>
<evidence type="ECO:0000313" key="2">
    <source>
        <dbReference type="EMBL" id="MBB6335517.1"/>
    </source>
</evidence>
<proteinExistence type="predicted"/>
<comment type="caution">
    <text evidence="2">The sequence shown here is derived from an EMBL/GenBank/DDBJ whole genome shotgun (WGS) entry which is preliminary data.</text>
</comment>
<dbReference type="AlphaFoldDB" id="A0A923E708"/>
<name>A0A923E708_9ACTO</name>
<evidence type="ECO:0000313" key="3">
    <source>
        <dbReference type="Proteomes" id="UP000617426"/>
    </source>
</evidence>
<dbReference type="Proteomes" id="UP000617426">
    <property type="component" value="Unassembled WGS sequence"/>
</dbReference>
<gene>
    <name evidence="2" type="ORF">HD592_002082</name>
</gene>
<dbReference type="RefSeq" id="WP_184453932.1">
    <property type="nucleotide sequence ID" value="NZ_JACHMK010000001.1"/>
</dbReference>
<dbReference type="PANTHER" id="PTHR21174">
    <property type="match status" value="1"/>
</dbReference>
<dbReference type="EMBL" id="JACHMK010000001">
    <property type="protein sequence ID" value="MBB6335517.1"/>
    <property type="molecule type" value="Genomic_DNA"/>
</dbReference>
<accession>A0A923E708</accession>
<reference evidence="2" key="1">
    <citation type="submission" date="2020-08" db="EMBL/GenBank/DDBJ databases">
        <title>Sequencing the genomes of 1000 actinobacteria strains.</title>
        <authorList>
            <person name="Klenk H.-P."/>
        </authorList>
    </citation>
    <scope>NUCLEOTIDE SEQUENCE</scope>
    <source>
        <strain evidence="2">DSM 10695</strain>
    </source>
</reference>